<dbReference type="Proteomes" id="UP000295530">
    <property type="component" value="Unassembled WGS sequence"/>
</dbReference>
<name>A0A4R6E8M3_SCAGO</name>
<proteinExistence type="predicted"/>
<comment type="caution">
    <text evidence="2">The sequence shown here is derived from an EMBL/GenBank/DDBJ whole genome shotgun (WGS) entry which is preliminary data.</text>
</comment>
<feature type="transmembrane region" description="Helical" evidence="1">
    <location>
        <begin position="29"/>
        <end position="49"/>
    </location>
</feature>
<dbReference type="Pfam" id="PF14316">
    <property type="entry name" value="DUF4381"/>
    <property type="match status" value="1"/>
</dbReference>
<dbReference type="OrthoDB" id="6539581at2"/>
<keyword evidence="1" id="KW-1133">Transmembrane helix</keyword>
<keyword evidence="1" id="KW-0472">Membrane</keyword>
<evidence type="ECO:0000313" key="3">
    <source>
        <dbReference type="Proteomes" id="UP000295530"/>
    </source>
</evidence>
<evidence type="ECO:0000256" key="1">
    <source>
        <dbReference type="SAM" id="Phobius"/>
    </source>
</evidence>
<accession>A0A4R6E8M3</accession>
<evidence type="ECO:0000313" key="2">
    <source>
        <dbReference type="EMBL" id="TDN53904.1"/>
    </source>
</evidence>
<dbReference type="EMBL" id="SNVX01000014">
    <property type="protein sequence ID" value="TDN53904.1"/>
    <property type="molecule type" value="Genomic_DNA"/>
</dbReference>
<keyword evidence="3" id="KW-1185">Reference proteome</keyword>
<dbReference type="InterPro" id="IPR025489">
    <property type="entry name" value="DUF4381"/>
</dbReference>
<protein>
    <submittedName>
        <fullName evidence="2">Uncharacterized protein DUF4381</fullName>
    </submittedName>
</protein>
<organism evidence="2 3">
    <name type="scientific">Scandinavium goeteborgense</name>
    <dbReference type="NCBI Taxonomy" id="1851514"/>
    <lineage>
        <taxon>Bacteria</taxon>
        <taxon>Pseudomonadati</taxon>
        <taxon>Pseudomonadota</taxon>
        <taxon>Gammaproteobacteria</taxon>
        <taxon>Enterobacterales</taxon>
        <taxon>Enterobacteriaceae</taxon>
        <taxon>Scandinavium</taxon>
    </lineage>
</organism>
<gene>
    <name evidence="2" type="ORF">EC847_1145</name>
</gene>
<dbReference type="RefSeq" id="WP_133461909.1">
    <property type="nucleotide sequence ID" value="NZ_SNVX01000014.1"/>
</dbReference>
<reference evidence="2 3" key="1">
    <citation type="submission" date="2019-03" db="EMBL/GenBank/DDBJ databases">
        <title>Genomic analyses of the natural microbiome of Caenorhabditis elegans.</title>
        <authorList>
            <person name="Samuel B."/>
        </authorList>
    </citation>
    <scope>NUCLEOTIDE SEQUENCE [LARGE SCALE GENOMIC DNA]</scope>
    <source>
        <strain evidence="2 3">BIGb0156</strain>
    </source>
</reference>
<keyword evidence="1" id="KW-0812">Transmembrane</keyword>
<dbReference type="AlphaFoldDB" id="A0A4R6E8M3"/>
<sequence>MLEKGFTVPALSQPALPPSPSWFPLPPGWLVLGALLFAVLIVYLFFYCARYRRNRWRREALSILPASHSVDDWLNLIKQVLLVHQPRATVSNWLTAEALLQQVPLENGLRLQMCAKYCQRDNRLADDDESRLRHQLAQWLKELPDV</sequence>